<feature type="region of interest" description="Disordered" evidence="1">
    <location>
        <begin position="137"/>
        <end position="193"/>
    </location>
</feature>
<accession>A0A846QMM8</accession>
<protein>
    <submittedName>
        <fullName evidence="2">Uncharacterized protein</fullName>
    </submittedName>
</protein>
<dbReference type="RefSeq" id="WP_167941359.1">
    <property type="nucleotide sequence ID" value="NZ_JAATJA010000002.1"/>
</dbReference>
<dbReference type="EMBL" id="JAATJA010000002">
    <property type="protein sequence ID" value="NJB68280.1"/>
    <property type="molecule type" value="Genomic_DNA"/>
</dbReference>
<feature type="compositionally biased region" description="Basic and acidic residues" evidence="1">
    <location>
        <begin position="174"/>
        <end position="184"/>
    </location>
</feature>
<evidence type="ECO:0000313" key="3">
    <source>
        <dbReference type="Proteomes" id="UP000580856"/>
    </source>
</evidence>
<name>A0A846QMM8_9BACT</name>
<organism evidence="2 3">
    <name type="scientific">Desulfobaculum xiamenense</name>
    <dbReference type="NCBI Taxonomy" id="995050"/>
    <lineage>
        <taxon>Bacteria</taxon>
        <taxon>Pseudomonadati</taxon>
        <taxon>Thermodesulfobacteriota</taxon>
        <taxon>Desulfovibrionia</taxon>
        <taxon>Desulfovibrionales</taxon>
        <taxon>Desulfovibrionaceae</taxon>
        <taxon>Desulfobaculum</taxon>
    </lineage>
</organism>
<feature type="region of interest" description="Disordered" evidence="1">
    <location>
        <begin position="1"/>
        <end position="58"/>
    </location>
</feature>
<evidence type="ECO:0000313" key="2">
    <source>
        <dbReference type="EMBL" id="NJB68280.1"/>
    </source>
</evidence>
<evidence type="ECO:0000256" key="1">
    <source>
        <dbReference type="SAM" id="MobiDB-lite"/>
    </source>
</evidence>
<sequence>MEIGAIGSGVQSVFGTMSGAPGTRASRGGATSQEAFDRAVEKEREERERSEAEAAALPKQGIDYVREYVRSKGAPEELERDRAEESFLEYLQREGEDPKKHLPGLAHETLAMAVQDPEDEGKVHVYATKIDAKGNGKITRSMSFDSGDGEDRSQLTPARRRAMKAYAEAAADEDATRAEGERTTRREKRKSVV</sequence>
<comment type="caution">
    <text evidence="2">The sequence shown here is derived from an EMBL/GenBank/DDBJ whole genome shotgun (WGS) entry which is preliminary data.</text>
</comment>
<dbReference type="Proteomes" id="UP000580856">
    <property type="component" value="Unassembled WGS sequence"/>
</dbReference>
<proteinExistence type="predicted"/>
<reference evidence="2 3" key="1">
    <citation type="submission" date="2020-03" db="EMBL/GenBank/DDBJ databases">
        <title>Genomic Encyclopedia of Type Strains, Phase IV (KMG-IV): sequencing the most valuable type-strain genomes for metagenomic binning, comparative biology and taxonomic classification.</title>
        <authorList>
            <person name="Goeker M."/>
        </authorList>
    </citation>
    <scope>NUCLEOTIDE SEQUENCE [LARGE SCALE GENOMIC DNA]</scope>
    <source>
        <strain evidence="2 3">DSM 24233</strain>
    </source>
</reference>
<feature type="compositionally biased region" description="Basic and acidic residues" evidence="1">
    <location>
        <begin position="35"/>
        <end position="52"/>
    </location>
</feature>
<keyword evidence="3" id="KW-1185">Reference proteome</keyword>
<gene>
    <name evidence="2" type="ORF">GGQ74_001953</name>
</gene>
<dbReference type="AlphaFoldDB" id="A0A846QMM8"/>